<feature type="non-terminal residue" evidence="1">
    <location>
        <position position="238"/>
    </location>
</feature>
<proteinExistence type="predicted"/>
<gene>
    <name evidence="1" type="ORF">GMARGA_LOCUS24226</name>
</gene>
<evidence type="ECO:0000313" key="2">
    <source>
        <dbReference type="Proteomes" id="UP000789901"/>
    </source>
</evidence>
<organism evidence="1 2">
    <name type="scientific">Gigaspora margarita</name>
    <dbReference type="NCBI Taxonomy" id="4874"/>
    <lineage>
        <taxon>Eukaryota</taxon>
        <taxon>Fungi</taxon>
        <taxon>Fungi incertae sedis</taxon>
        <taxon>Mucoromycota</taxon>
        <taxon>Glomeromycotina</taxon>
        <taxon>Glomeromycetes</taxon>
        <taxon>Diversisporales</taxon>
        <taxon>Gigasporaceae</taxon>
        <taxon>Gigaspora</taxon>
    </lineage>
</organism>
<sequence>MLDLNNKTGETGKIGDTSNIGKKKLLKLVILKVFQNTPVPVFTDACTYIPENISEYSNSAIISAPKSDLEQKLDFYQKKAAKLDEFHLCYNYVTPIETIEDPSLIEQQEKGLGEKEGSVALTVQQSDTSGPTIKVKLPDGALTNHSGRKTTAQILQDTNISEDAIMNVMGHKSSHGIHAYKTVNESQKINTMKTLINTIELASNINPINQEFSAVFTKITGSHINFNTNTVAMQDINM</sequence>
<name>A0ABN7VYB2_GIGMA</name>
<dbReference type="EMBL" id="CAJVQB010025334">
    <property type="protein sequence ID" value="CAG8806095.1"/>
    <property type="molecule type" value="Genomic_DNA"/>
</dbReference>
<keyword evidence="2" id="KW-1185">Reference proteome</keyword>
<dbReference type="InterPro" id="IPR011010">
    <property type="entry name" value="DNA_brk_join_enz"/>
</dbReference>
<reference evidence="1 2" key="1">
    <citation type="submission" date="2021-06" db="EMBL/GenBank/DDBJ databases">
        <authorList>
            <person name="Kallberg Y."/>
            <person name="Tangrot J."/>
            <person name="Rosling A."/>
        </authorList>
    </citation>
    <scope>NUCLEOTIDE SEQUENCE [LARGE SCALE GENOMIC DNA]</scope>
    <source>
        <strain evidence="1 2">120-4 pot B 10/14</strain>
    </source>
</reference>
<comment type="caution">
    <text evidence="1">The sequence shown here is derived from an EMBL/GenBank/DDBJ whole genome shotgun (WGS) entry which is preliminary data.</text>
</comment>
<accession>A0ABN7VYB2</accession>
<dbReference type="SUPFAM" id="SSF56349">
    <property type="entry name" value="DNA breaking-rejoining enzymes"/>
    <property type="match status" value="1"/>
</dbReference>
<dbReference type="Proteomes" id="UP000789901">
    <property type="component" value="Unassembled WGS sequence"/>
</dbReference>
<evidence type="ECO:0000313" key="1">
    <source>
        <dbReference type="EMBL" id="CAG8806095.1"/>
    </source>
</evidence>
<protein>
    <submittedName>
        <fullName evidence="1">4248_t:CDS:1</fullName>
    </submittedName>
</protein>